<keyword evidence="5 9" id="KW-1133">Transmembrane helix</keyword>
<name>A0A136ILM6_9PEZI</name>
<dbReference type="OrthoDB" id="187171at2759"/>
<gene>
    <name evidence="10" type="ORF">Micbo1qcDRAFT_141011</name>
</gene>
<feature type="binding site" evidence="8">
    <location>
        <position position="248"/>
    </location>
    <ligand>
        <name>Zn(2+)</name>
        <dbReference type="ChEBI" id="CHEBI:29105"/>
        <note>catalytic</note>
    </ligand>
</feature>
<evidence type="ECO:0000313" key="10">
    <source>
        <dbReference type="EMBL" id="KXJ85866.1"/>
    </source>
</evidence>
<evidence type="ECO:0000256" key="5">
    <source>
        <dbReference type="ARBA" id="ARBA00022989"/>
    </source>
</evidence>
<reference evidence="11" key="1">
    <citation type="submission" date="2016-02" db="EMBL/GenBank/DDBJ databases">
        <title>Draft genome sequence of Microdochium bolleyi, a fungal endophyte of beachgrass.</title>
        <authorList>
            <consortium name="DOE Joint Genome Institute"/>
            <person name="David A.S."/>
            <person name="May G."/>
            <person name="Haridas S."/>
            <person name="Lim J."/>
            <person name="Wang M."/>
            <person name="Labutti K."/>
            <person name="Lipzen A."/>
            <person name="Barry K."/>
            <person name="Grigoriev I.V."/>
        </authorList>
    </citation>
    <scope>NUCLEOTIDE SEQUENCE [LARGE SCALE GENOMIC DNA]</scope>
    <source>
        <strain evidence="11">J235TASD1</strain>
    </source>
</reference>
<feature type="transmembrane region" description="Helical" evidence="9">
    <location>
        <begin position="139"/>
        <end position="157"/>
    </location>
</feature>
<proteinExistence type="inferred from homology"/>
<accession>A0A136ILM6</accession>
<keyword evidence="7" id="KW-0479">Metal-binding</keyword>
<sequence>MAGDSRHNLANSQDYHLNGAWAPATSSANFCEEDYDITRYIAEFMNSLTNLTYIYYALVYMYGPGGRGVWSPRYDFMSVSLIVLGISSFLFHSTNRHTMQFADELAMLVLAWAIFHSMWTNGPSRASSTASSPSSYETLVKTALAIFFPAFGAFYVYTGELVYHYACFLGLVALIIARGYYLFWLRTPAFPEAKRKEWKIGGRKALAVLVLAYVLWNIDLEFCGELRALRARVGLPWAWLLELHGWWHLMTAYSAAKYMDILREIQDEIGREKQA</sequence>
<dbReference type="GO" id="GO:0046513">
    <property type="term" value="P:ceramide biosynthetic process"/>
    <property type="evidence" value="ECO:0007669"/>
    <property type="project" value="TreeGrafter"/>
</dbReference>
<dbReference type="EMBL" id="KQ964273">
    <property type="protein sequence ID" value="KXJ85866.1"/>
    <property type="molecule type" value="Genomic_DNA"/>
</dbReference>
<organism evidence="10 11">
    <name type="scientific">Microdochium bolleyi</name>
    <dbReference type="NCBI Taxonomy" id="196109"/>
    <lineage>
        <taxon>Eukaryota</taxon>
        <taxon>Fungi</taxon>
        <taxon>Dikarya</taxon>
        <taxon>Ascomycota</taxon>
        <taxon>Pezizomycotina</taxon>
        <taxon>Sordariomycetes</taxon>
        <taxon>Xylariomycetidae</taxon>
        <taxon>Xylariales</taxon>
        <taxon>Microdochiaceae</taxon>
        <taxon>Microdochium</taxon>
    </lineage>
</organism>
<comment type="cofactor">
    <cofactor evidence="8">
        <name>Zn(2+)</name>
        <dbReference type="ChEBI" id="CHEBI:29105"/>
    </cofactor>
</comment>
<evidence type="ECO:0000313" key="11">
    <source>
        <dbReference type="Proteomes" id="UP000070501"/>
    </source>
</evidence>
<evidence type="ECO:0000256" key="4">
    <source>
        <dbReference type="ARBA" id="ARBA00022801"/>
    </source>
</evidence>
<dbReference type="STRING" id="196109.A0A136ILM6"/>
<evidence type="ECO:0000256" key="9">
    <source>
        <dbReference type="SAM" id="Phobius"/>
    </source>
</evidence>
<keyword evidence="4" id="KW-0378">Hydrolase</keyword>
<feature type="transmembrane region" description="Helical" evidence="9">
    <location>
        <begin position="74"/>
        <end position="93"/>
    </location>
</feature>
<dbReference type="PANTHER" id="PTHR46187">
    <property type="entry name" value="ALKALINE CERAMIDASE 3"/>
    <property type="match status" value="1"/>
</dbReference>
<keyword evidence="3 9" id="KW-0812">Transmembrane</keyword>
<feature type="binding site" evidence="8">
    <location>
        <position position="92"/>
    </location>
    <ligand>
        <name>Zn(2+)</name>
        <dbReference type="ChEBI" id="CHEBI:29105"/>
        <note>catalytic</note>
    </ligand>
</feature>
<protein>
    <submittedName>
        <fullName evidence="10">Ceramidase</fullName>
    </submittedName>
</protein>
<keyword evidence="8" id="KW-0862">Zinc</keyword>
<feature type="transmembrane region" description="Helical" evidence="9">
    <location>
        <begin position="163"/>
        <end position="184"/>
    </location>
</feature>
<dbReference type="GO" id="GO:0046514">
    <property type="term" value="P:ceramide catabolic process"/>
    <property type="evidence" value="ECO:0007669"/>
    <property type="project" value="TreeGrafter"/>
</dbReference>
<evidence type="ECO:0000256" key="8">
    <source>
        <dbReference type="PIRSR" id="PIRSR608901-2"/>
    </source>
</evidence>
<dbReference type="GO" id="GO:0005789">
    <property type="term" value="C:endoplasmic reticulum membrane"/>
    <property type="evidence" value="ECO:0007669"/>
    <property type="project" value="TreeGrafter"/>
</dbReference>
<feature type="binding site" evidence="7">
    <location>
        <position position="43"/>
    </location>
    <ligand>
        <name>Ca(2+)</name>
        <dbReference type="ChEBI" id="CHEBI:29108"/>
    </ligand>
</feature>
<dbReference type="GO" id="GO:0016811">
    <property type="term" value="F:hydrolase activity, acting on carbon-nitrogen (but not peptide) bonds, in linear amides"/>
    <property type="evidence" value="ECO:0007669"/>
    <property type="project" value="InterPro"/>
</dbReference>
<keyword evidence="6 9" id="KW-0472">Membrane</keyword>
<feature type="transmembrane region" description="Helical" evidence="9">
    <location>
        <begin position="99"/>
        <end position="119"/>
    </location>
</feature>
<comment type="subcellular location">
    <subcellularLocation>
        <location evidence="1">Membrane</location>
        <topology evidence="1">Multi-pass membrane protein</topology>
    </subcellularLocation>
</comment>
<feature type="binding site" evidence="8">
    <location>
        <position position="244"/>
    </location>
    <ligand>
        <name>Zn(2+)</name>
        <dbReference type="ChEBI" id="CHEBI:29105"/>
        <note>catalytic</note>
    </ligand>
</feature>
<dbReference type="Proteomes" id="UP000070501">
    <property type="component" value="Unassembled WGS sequence"/>
</dbReference>
<evidence type="ECO:0000256" key="2">
    <source>
        <dbReference type="ARBA" id="ARBA00009780"/>
    </source>
</evidence>
<feature type="binding site" evidence="7">
    <location>
        <position position="32"/>
    </location>
    <ligand>
        <name>Ca(2+)</name>
        <dbReference type="ChEBI" id="CHEBI:29108"/>
    </ligand>
</feature>
<comment type="similarity">
    <text evidence="2">Belongs to the alkaline ceramidase family.</text>
</comment>
<dbReference type="GO" id="GO:0046872">
    <property type="term" value="F:metal ion binding"/>
    <property type="evidence" value="ECO:0007669"/>
    <property type="project" value="UniProtKB-KW"/>
</dbReference>
<dbReference type="InterPro" id="IPR008901">
    <property type="entry name" value="ACER"/>
</dbReference>
<evidence type="ECO:0000256" key="7">
    <source>
        <dbReference type="PIRSR" id="PIRSR608901-1"/>
    </source>
</evidence>
<dbReference type="PANTHER" id="PTHR46187:SF1">
    <property type="entry name" value="ALKALINE PHYTOCERAMIDASE"/>
    <property type="match status" value="1"/>
</dbReference>
<evidence type="ECO:0000256" key="3">
    <source>
        <dbReference type="ARBA" id="ARBA00022692"/>
    </source>
</evidence>
<dbReference type="Pfam" id="PF05875">
    <property type="entry name" value="Ceramidase"/>
    <property type="match status" value="1"/>
</dbReference>
<dbReference type="AlphaFoldDB" id="A0A136ILM6"/>
<keyword evidence="11" id="KW-1185">Reference proteome</keyword>
<keyword evidence="7" id="KW-0106">Calcium</keyword>
<dbReference type="InParanoid" id="A0A136ILM6"/>
<evidence type="ECO:0000256" key="6">
    <source>
        <dbReference type="ARBA" id="ARBA00023136"/>
    </source>
</evidence>
<feature type="transmembrane region" description="Helical" evidence="9">
    <location>
        <begin position="44"/>
        <end position="62"/>
    </location>
</feature>
<evidence type="ECO:0000256" key="1">
    <source>
        <dbReference type="ARBA" id="ARBA00004141"/>
    </source>
</evidence>